<sequence>MVKVKEQIFKAERDVKYIFERANSSNKSLIIVFSAFSPIGVGPKYSYIKTLNEIDCNKLFILDDFGCRASYYLCENKDYGIERAVIGLIRYFIKEMNIKQVIACGSSKGGYAALYYGVKYGFNHIIVGSPQTLLGDYLLRSSQSTKDVAKFIAGGISVPDKKYLDEIIYDVIENSNYSPDVYIHVGKGEYHYNVHVKPLLRVFKEKNISCKLDLGNYSKHSDLIHFFPEFLRGKVHSCLEYYKVKSLLPYF</sequence>
<evidence type="ECO:0008006" key="3">
    <source>
        <dbReference type="Google" id="ProtNLM"/>
    </source>
</evidence>
<dbReference type="InterPro" id="IPR029058">
    <property type="entry name" value="AB_hydrolase_fold"/>
</dbReference>
<evidence type="ECO:0000313" key="2">
    <source>
        <dbReference type="Proteomes" id="UP000226357"/>
    </source>
</evidence>
<name>A0AA44TCS0_BACCE</name>
<dbReference type="Gene3D" id="3.40.50.1820">
    <property type="entry name" value="alpha/beta hydrolase"/>
    <property type="match status" value="1"/>
</dbReference>
<protein>
    <recommendedName>
        <fullName evidence="3">Two component regulator three Y domain-containing protein</fullName>
    </recommendedName>
</protein>
<organism evidence="1 2">
    <name type="scientific">Bacillus cereus</name>
    <dbReference type="NCBI Taxonomy" id="1396"/>
    <lineage>
        <taxon>Bacteria</taxon>
        <taxon>Bacillati</taxon>
        <taxon>Bacillota</taxon>
        <taxon>Bacilli</taxon>
        <taxon>Bacillales</taxon>
        <taxon>Bacillaceae</taxon>
        <taxon>Bacillus</taxon>
        <taxon>Bacillus cereus group</taxon>
    </lineage>
</organism>
<accession>A0AA44TCS0</accession>
<dbReference type="Proteomes" id="UP000226357">
    <property type="component" value="Unassembled WGS sequence"/>
</dbReference>
<dbReference type="EMBL" id="NVBO01000307">
    <property type="protein sequence ID" value="PFR89954.1"/>
    <property type="molecule type" value="Genomic_DNA"/>
</dbReference>
<dbReference type="SUPFAM" id="SSF53474">
    <property type="entry name" value="alpha/beta-Hydrolases"/>
    <property type="match status" value="1"/>
</dbReference>
<evidence type="ECO:0000313" key="1">
    <source>
        <dbReference type="EMBL" id="PFR89954.1"/>
    </source>
</evidence>
<comment type="caution">
    <text evidence="1">The sequence shown here is derived from an EMBL/GenBank/DDBJ whole genome shotgun (WGS) entry which is preliminary data.</text>
</comment>
<dbReference type="AlphaFoldDB" id="A0AA44TCS0"/>
<reference evidence="1 2" key="1">
    <citation type="submission" date="2017-09" db="EMBL/GenBank/DDBJ databases">
        <title>Large-scale bioinformatics analysis of Bacillus genomes uncovers conserved roles of natural products in bacterial physiology.</title>
        <authorList>
            <consortium name="Agbiome Team Llc"/>
            <person name="Bleich R.M."/>
            <person name="Grubbs K.J."/>
            <person name="Santa Maria K.C."/>
            <person name="Allen S.E."/>
            <person name="Farag S."/>
            <person name="Shank E.A."/>
            <person name="Bowers A."/>
        </authorList>
    </citation>
    <scope>NUCLEOTIDE SEQUENCE [LARGE SCALE GENOMIC DNA]</scope>
    <source>
        <strain evidence="1 2">AFS067272</strain>
    </source>
</reference>
<dbReference type="RefSeq" id="WP_098523022.1">
    <property type="nucleotide sequence ID" value="NZ_NVBO01000307.1"/>
</dbReference>
<proteinExistence type="predicted"/>
<gene>
    <name evidence="1" type="ORF">COK38_23800</name>
</gene>